<evidence type="ECO:0000313" key="4">
    <source>
        <dbReference type="Proteomes" id="UP000264820"/>
    </source>
</evidence>
<keyword evidence="4" id="KW-1185">Reference proteome</keyword>
<dbReference type="InterPro" id="IPR040441">
    <property type="entry name" value="CFA20/CFAP20DC"/>
</dbReference>
<dbReference type="Proteomes" id="UP000264820">
    <property type="component" value="Unplaced"/>
</dbReference>
<dbReference type="Pfam" id="PF05018">
    <property type="entry name" value="CFA20_dom"/>
    <property type="match status" value="1"/>
</dbReference>
<evidence type="ECO:0000256" key="1">
    <source>
        <dbReference type="SAM" id="MobiDB-lite"/>
    </source>
</evidence>
<feature type="compositionally biased region" description="Polar residues" evidence="1">
    <location>
        <begin position="186"/>
        <end position="195"/>
    </location>
</feature>
<dbReference type="AlphaFoldDB" id="A0A3Q2YMR0"/>
<accession>A0A3Q2YMR0</accession>
<dbReference type="InterPro" id="IPR007714">
    <property type="entry name" value="CFA20_dom"/>
</dbReference>
<reference evidence="3" key="1">
    <citation type="submission" date="2025-08" db="UniProtKB">
        <authorList>
            <consortium name="Ensembl"/>
        </authorList>
    </citation>
    <scope>IDENTIFICATION</scope>
</reference>
<feature type="compositionally biased region" description="Polar residues" evidence="1">
    <location>
        <begin position="207"/>
        <end position="216"/>
    </location>
</feature>
<feature type="region of interest" description="Disordered" evidence="1">
    <location>
        <begin position="179"/>
        <end position="310"/>
    </location>
</feature>
<evidence type="ECO:0000259" key="2">
    <source>
        <dbReference type="Pfam" id="PF05018"/>
    </source>
</evidence>
<dbReference type="PANTHER" id="PTHR12458">
    <property type="entry name" value="ORF PROTEIN"/>
    <property type="match status" value="1"/>
</dbReference>
<dbReference type="GO" id="GO:0031514">
    <property type="term" value="C:motile cilium"/>
    <property type="evidence" value="ECO:0007669"/>
    <property type="project" value="Ensembl"/>
</dbReference>
<feature type="domain" description="CFA20" evidence="2">
    <location>
        <begin position="1"/>
        <end position="173"/>
    </location>
</feature>
<evidence type="ECO:0000313" key="3">
    <source>
        <dbReference type="Ensembl" id="ENSHCOP00000014712.1"/>
    </source>
</evidence>
<dbReference type="Ensembl" id="ENSHCOT00000022412.1">
    <property type="protein sequence ID" value="ENSHCOP00000014712.1"/>
    <property type="gene ID" value="ENSHCOG00000018188.1"/>
</dbReference>
<proteinExistence type="predicted"/>
<dbReference type="STRING" id="109280.ENSHCOP00000014712"/>
<feature type="compositionally biased region" description="Basic and acidic residues" evidence="1">
    <location>
        <begin position="256"/>
        <end position="265"/>
    </location>
</feature>
<protein>
    <submittedName>
        <fullName evidence="3">CFAP20 domain containing</fullName>
    </submittedName>
</protein>
<organism evidence="3 4">
    <name type="scientific">Hippocampus comes</name>
    <name type="common">Tiger tail seahorse</name>
    <dbReference type="NCBI Taxonomy" id="109280"/>
    <lineage>
        <taxon>Eukaryota</taxon>
        <taxon>Metazoa</taxon>
        <taxon>Chordata</taxon>
        <taxon>Craniata</taxon>
        <taxon>Vertebrata</taxon>
        <taxon>Euteleostomi</taxon>
        <taxon>Actinopterygii</taxon>
        <taxon>Neopterygii</taxon>
        <taxon>Teleostei</taxon>
        <taxon>Neoteleostei</taxon>
        <taxon>Acanthomorphata</taxon>
        <taxon>Syngnathiaria</taxon>
        <taxon>Syngnathiformes</taxon>
        <taxon>Syngnathoidei</taxon>
        <taxon>Syngnathidae</taxon>
        <taxon>Hippocampus</taxon>
    </lineage>
</organism>
<dbReference type="GeneTree" id="ENSGT00390000005497"/>
<feature type="compositionally biased region" description="Acidic residues" evidence="1">
    <location>
        <begin position="279"/>
        <end position="291"/>
    </location>
</feature>
<name>A0A3Q2YMR0_HIPCM</name>
<sequence length="461" mass="51289">MFKHNYQGGAGVEVFSAQGKDPVAKWKLCGSQSAIRKEYDKEVKGFVYCLEGSGKIVKMQMPENGKMSLGLLQRFLAIQVYIPQGKDFSMDLVITDAGHLKRRLCLSTVHKELSATLWHAKLPLAGVKRNIWTMLFVDLVSFTGELFKAAEFLSLDGITLFASCKVRRIFTMKTEPTVLTNDDESSLNSAGTSSISPPPTPAEPLPGSTQPASSPDPQVRSCWESNDDEPELRLTLQEEVFTFASPPHSPKGGQGRGERKTEMRGDQVQSPNGTRGEAQPEDDFIGSESDEPGDRGDWHSNPANSLQLRGGDDAELQMLASLQREREEEDERKASGLSASQIHQCNVSMSLSSEDTSTWTHTSVVCTRFDFSYFHPRQHCAHVRLPSVMTTTLTLSFPSGIISLTAADPHACSFPFQAPHPRLRQSTNAPLFLVCFLHYKRLWRWERINWALTPLKDTLAE</sequence>
<reference evidence="3" key="2">
    <citation type="submission" date="2025-09" db="UniProtKB">
        <authorList>
            <consortium name="Ensembl"/>
        </authorList>
    </citation>
    <scope>IDENTIFICATION</scope>
</reference>